<dbReference type="Proteomes" id="UP000016504">
    <property type="component" value="Unassembled WGS sequence"/>
</dbReference>
<accession>U1UP10</accession>
<protein>
    <submittedName>
        <fullName evidence="1">Uncharacterized protein</fullName>
    </submittedName>
</protein>
<gene>
    <name evidence="1" type="ORF">O204_24450</name>
</gene>
<comment type="caution">
    <text evidence="1">The sequence shown here is derived from an EMBL/GenBank/DDBJ whole genome shotgun (WGS) entry which is preliminary data.</text>
</comment>
<name>U1UP10_9PSED</name>
<proteinExistence type="predicted"/>
<evidence type="ECO:0000313" key="1">
    <source>
        <dbReference type="EMBL" id="ERH58048.1"/>
    </source>
</evidence>
<dbReference type="EMBL" id="AVQG01000013">
    <property type="protein sequence ID" value="ERH58048.1"/>
    <property type="molecule type" value="Genomic_DNA"/>
</dbReference>
<dbReference type="AlphaFoldDB" id="U1UP10"/>
<evidence type="ECO:0000313" key="2">
    <source>
        <dbReference type="Proteomes" id="UP000016504"/>
    </source>
</evidence>
<sequence>MMECIKMPVFGLAGTVDVFISRQVRYQHRGDENECAPSFAPLYIGRAGDREWGLMT</sequence>
<organism evidence="1 2">
    <name type="scientific">Pseudomonas simiae</name>
    <dbReference type="NCBI Taxonomy" id="321846"/>
    <lineage>
        <taxon>Bacteria</taxon>
        <taxon>Pseudomonadati</taxon>
        <taxon>Pseudomonadota</taxon>
        <taxon>Gammaproteobacteria</taxon>
        <taxon>Pseudomonadales</taxon>
        <taxon>Pseudomonadaceae</taxon>
        <taxon>Pseudomonas</taxon>
    </lineage>
</organism>
<reference evidence="1 2" key="1">
    <citation type="submission" date="2013-08" db="EMBL/GenBank/DDBJ databases">
        <title>Biodegradation of aromatic compounds in biofilm forming Pseudomonas isolated from sewage sludge.</title>
        <authorList>
            <person name="Qureshi A."/>
            <person name="Ghosh S."/>
            <person name="Khardenavis A.A."/>
            <person name="Kapley A."/>
            <person name="Purohit H.J."/>
        </authorList>
    </citation>
    <scope>NUCLEOTIDE SEQUENCE [LARGE SCALE GENOMIC DNA]</scope>
    <source>
        <strain evidence="1 2">EGD-AQ6</strain>
    </source>
</reference>